<proteinExistence type="predicted"/>
<sequence>MEKQLARRRGVVHLGAHVWAPAGDLSHSFVKKKSEHEERMVPGVKYECATPFSDGANVAIDKDGLLSLIKAGCLRDALYMTTKLLSNIGQGLGMTGRQSQNTQLSLEVWSCRFQLMMALRMHSQLLDELSAFGELDSSDLFLQHYPHFAGQKGTLVPFSLRLLHAEVPSFSPFPYSSIVRAHKLIEDTAKAIEIVRQNFAASEAELSIWHERLEEAWMVKARVLFRLKEYAKAFERANVRKMLFMMAMHVGDGQKLVKYKDELSKNGIVAEEDIFPAFKAVFDGDYNDALDHLQKMKAQNPDESASDPKLCNNEAVCLLYCGKPVDCVQLLFNHRGPVAVPLALNVATSFLDGFTRDKRHNNLFEPAEVMRMHQ</sequence>
<dbReference type="GO" id="GO:0030008">
    <property type="term" value="C:TRAPP complex"/>
    <property type="evidence" value="ECO:0007669"/>
    <property type="project" value="TreeGrafter"/>
</dbReference>
<dbReference type="Proteomes" id="UP000887572">
    <property type="component" value="Unplaced"/>
</dbReference>
<keyword evidence="1" id="KW-1185">Reference proteome</keyword>
<dbReference type="PANTHER" id="PTHR21581:SF6">
    <property type="entry name" value="TRAFFICKING PROTEIN PARTICLE COMPLEX SUBUNIT 12"/>
    <property type="match status" value="1"/>
</dbReference>
<dbReference type="AlphaFoldDB" id="A0A914H0A2"/>
<dbReference type="GO" id="GO:0005794">
    <property type="term" value="C:Golgi apparatus"/>
    <property type="evidence" value="ECO:0007669"/>
    <property type="project" value="TreeGrafter"/>
</dbReference>
<evidence type="ECO:0000313" key="1">
    <source>
        <dbReference type="Proteomes" id="UP000887572"/>
    </source>
</evidence>
<evidence type="ECO:0000313" key="2">
    <source>
        <dbReference type="WBParaSite" id="Gr19_v10_g12047.t1"/>
    </source>
</evidence>
<accession>A0A914H0A2</accession>
<protein>
    <submittedName>
        <fullName evidence="2">Uncharacterized protein</fullName>
    </submittedName>
</protein>
<dbReference type="WBParaSite" id="Gr19_v10_g12047.t1">
    <property type="protein sequence ID" value="Gr19_v10_g12047.t1"/>
    <property type="gene ID" value="Gr19_v10_g12047"/>
</dbReference>
<organism evidence="1 2">
    <name type="scientific">Globodera rostochiensis</name>
    <name type="common">Golden nematode worm</name>
    <name type="synonym">Heterodera rostochiensis</name>
    <dbReference type="NCBI Taxonomy" id="31243"/>
    <lineage>
        <taxon>Eukaryota</taxon>
        <taxon>Metazoa</taxon>
        <taxon>Ecdysozoa</taxon>
        <taxon>Nematoda</taxon>
        <taxon>Chromadorea</taxon>
        <taxon>Rhabditida</taxon>
        <taxon>Tylenchina</taxon>
        <taxon>Tylenchomorpha</taxon>
        <taxon>Tylenchoidea</taxon>
        <taxon>Heteroderidae</taxon>
        <taxon>Heteroderinae</taxon>
        <taxon>Globodera</taxon>
    </lineage>
</organism>
<dbReference type="PANTHER" id="PTHR21581">
    <property type="entry name" value="D-ALANYL-D-ALANINE CARBOXYPEPTIDASE"/>
    <property type="match status" value="1"/>
</dbReference>
<name>A0A914H0A2_GLORO</name>
<reference evidence="2" key="1">
    <citation type="submission" date="2022-11" db="UniProtKB">
        <authorList>
            <consortium name="WormBaseParasite"/>
        </authorList>
    </citation>
    <scope>IDENTIFICATION</scope>
</reference>